<evidence type="ECO:0000313" key="4">
    <source>
        <dbReference type="Proteomes" id="UP001165065"/>
    </source>
</evidence>
<feature type="compositionally biased region" description="Polar residues" evidence="2">
    <location>
        <begin position="186"/>
        <end position="198"/>
    </location>
</feature>
<name>A0A9W7GMX3_9STRA</name>
<dbReference type="AlphaFoldDB" id="A0A9W7GMX3"/>
<comment type="caution">
    <text evidence="3">The sequence shown here is derived from an EMBL/GenBank/DDBJ whole genome shotgun (WGS) entry which is preliminary data.</text>
</comment>
<reference evidence="4" key="1">
    <citation type="journal article" date="2023" name="Commun. Biol.">
        <title>Genome analysis of Parmales, the sister group of diatoms, reveals the evolutionary specialization of diatoms from phago-mixotrophs to photoautotrophs.</title>
        <authorList>
            <person name="Ban H."/>
            <person name="Sato S."/>
            <person name="Yoshikawa S."/>
            <person name="Yamada K."/>
            <person name="Nakamura Y."/>
            <person name="Ichinomiya M."/>
            <person name="Sato N."/>
            <person name="Blanc-Mathieu R."/>
            <person name="Endo H."/>
            <person name="Kuwata A."/>
            <person name="Ogata H."/>
        </authorList>
    </citation>
    <scope>NUCLEOTIDE SEQUENCE [LARGE SCALE GENOMIC DNA]</scope>
</reference>
<sequence>MSVVPVPCRHSRLHADTFAPSSTTKIEGVKEEEVGSEDLGIILPEFQGGNKSTSTAGSVKVSGSAQHNAASAEEIAALRGEVEVLKEKLANAELRSKVFGEKLANAELRSKAFGEKTAEDVGELERQLTLFKIETRKMFNIIKELRRNVSGLEDEGEEGGSEKDNRKDNRKDNKQKDKDNDKDNNSSATKMNRASTRANAGKRELQWQRAATGTGGAADKKPKVVKTQGSNAKKGRSCRGNLGENRKRSAGEDKKGGMPAYSGVKLIEGKGGSNLKEIRAFLKDFRENCSYSHKMSWGGQTYNLYNWVEQHLQKRYNFKVCKPGGEKTVFPSVEDLQSFGNVTFLLLPPEDWPQFEPHRRVVERRRATLGKDKELTKNPCNGKNFIVSGQSLFNYIHWLGNLLNARGVGEEAYRKGPIVGSEVIVEWANDEEEFDCIVVEGKGKGTLAVKVATTKEKRERNSYEEVIPFDPVEDTWRFKVLEGKEVKGGNRKRQKRL</sequence>
<feature type="compositionally biased region" description="Basic and acidic residues" evidence="2">
    <location>
        <begin position="160"/>
        <end position="184"/>
    </location>
</feature>
<keyword evidence="4" id="KW-1185">Reference proteome</keyword>
<feature type="region of interest" description="Disordered" evidence="2">
    <location>
        <begin position="151"/>
        <end position="257"/>
    </location>
</feature>
<keyword evidence="1" id="KW-0175">Coiled coil</keyword>
<feature type="compositionally biased region" description="Basic and acidic residues" evidence="2">
    <location>
        <begin position="244"/>
        <end position="256"/>
    </location>
</feature>
<accession>A0A9W7GMX3</accession>
<dbReference type="EMBL" id="BRYA01000354">
    <property type="protein sequence ID" value="GMI47691.1"/>
    <property type="molecule type" value="Genomic_DNA"/>
</dbReference>
<protein>
    <submittedName>
        <fullName evidence="3">Uncharacterized protein</fullName>
    </submittedName>
</protein>
<dbReference type="Proteomes" id="UP001165065">
    <property type="component" value="Unassembled WGS sequence"/>
</dbReference>
<evidence type="ECO:0000313" key="3">
    <source>
        <dbReference type="EMBL" id="GMI47691.1"/>
    </source>
</evidence>
<evidence type="ECO:0000256" key="1">
    <source>
        <dbReference type="SAM" id="Coils"/>
    </source>
</evidence>
<gene>
    <name evidence="3" type="ORF">TrCOL_g1215</name>
</gene>
<evidence type="ECO:0000256" key="2">
    <source>
        <dbReference type="SAM" id="MobiDB-lite"/>
    </source>
</evidence>
<feature type="coiled-coil region" evidence="1">
    <location>
        <begin position="68"/>
        <end position="95"/>
    </location>
</feature>
<proteinExistence type="predicted"/>
<organism evidence="3 4">
    <name type="scientific">Triparma columacea</name>
    <dbReference type="NCBI Taxonomy" id="722753"/>
    <lineage>
        <taxon>Eukaryota</taxon>
        <taxon>Sar</taxon>
        <taxon>Stramenopiles</taxon>
        <taxon>Ochrophyta</taxon>
        <taxon>Bolidophyceae</taxon>
        <taxon>Parmales</taxon>
        <taxon>Triparmaceae</taxon>
        <taxon>Triparma</taxon>
    </lineage>
</organism>